<feature type="domain" description="Major facilitator superfamily (MFS) profile" evidence="9">
    <location>
        <begin position="10"/>
        <end position="489"/>
    </location>
</feature>
<keyword evidence="6 8" id="KW-0472">Membrane</keyword>
<name>A0A4Z0YRF7_9PEZI</name>
<dbReference type="AlphaFoldDB" id="A0A4Z0YRF7"/>
<dbReference type="SUPFAM" id="SSF103473">
    <property type="entry name" value="MFS general substrate transporter"/>
    <property type="match status" value="1"/>
</dbReference>
<dbReference type="OrthoDB" id="4142200at2759"/>
<keyword evidence="11" id="KW-1185">Reference proteome</keyword>
<dbReference type="InterPro" id="IPR003663">
    <property type="entry name" value="Sugar/inositol_transpt"/>
</dbReference>
<evidence type="ECO:0000256" key="8">
    <source>
        <dbReference type="SAM" id="Phobius"/>
    </source>
</evidence>
<keyword evidence="4 8" id="KW-0812">Transmembrane</keyword>
<evidence type="ECO:0000256" key="6">
    <source>
        <dbReference type="ARBA" id="ARBA00023136"/>
    </source>
</evidence>
<dbReference type="Pfam" id="PF00083">
    <property type="entry name" value="Sugar_tr"/>
    <property type="match status" value="2"/>
</dbReference>
<dbReference type="PROSITE" id="PS50850">
    <property type="entry name" value="MFS"/>
    <property type="match status" value="1"/>
</dbReference>
<dbReference type="PROSITE" id="PS00217">
    <property type="entry name" value="SUGAR_TRANSPORT_2"/>
    <property type="match status" value="1"/>
</dbReference>
<comment type="subcellular location">
    <subcellularLocation>
        <location evidence="1">Membrane</location>
        <topology evidence="1">Multi-pass membrane protein</topology>
    </subcellularLocation>
</comment>
<dbReference type="Proteomes" id="UP000297716">
    <property type="component" value="Unassembled WGS sequence"/>
</dbReference>
<dbReference type="InterPro" id="IPR020846">
    <property type="entry name" value="MFS_dom"/>
</dbReference>
<feature type="transmembrane region" description="Helical" evidence="8">
    <location>
        <begin position="300"/>
        <end position="321"/>
    </location>
</feature>
<gene>
    <name evidence="10" type="ORF">E0Z10_g1834</name>
</gene>
<evidence type="ECO:0000313" key="11">
    <source>
        <dbReference type="Proteomes" id="UP000297716"/>
    </source>
</evidence>
<dbReference type="InterPro" id="IPR050360">
    <property type="entry name" value="MFS_Sugar_Transporters"/>
</dbReference>
<feature type="transmembrane region" description="Helical" evidence="8">
    <location>
        <begin position="401"/>
        <end position="421"/>
    </location>
</feature>
<dbReference type="PANTHER" id="PTHR48022:SF35">
    <property type="entry name" value="MAJOR FACILITATOR SUPERFAMILY (MFS) PROFILE DOMAIN-CONTAINING PROTEIN"/>
    <property type="match status" value="1"/>
</dbReference>
<accession>A0A4Z0YRF7</accession>
<feature type="region of interest" description="Disordered" evidence="7">
    <location>
        <begin position="745"/>
        <end position="765"/>
    </location>
</feature>
<dbReference type="NCBIfam" id="TIGR00879">
    <property type="entry name" value="SP"/>
    <property type="match status" value="1"/>
</dbReference>
<evidence type="ECO:0000256" key="5">
    <source>
        <dbReference type="ARBA" id="ARBA00022989"/>
    </source>
</evidence>
<evidence type="ECO:0000313" key="10">
    <source>
        <dbReference type="EMBL" id="TGJ86939.1"/>
    </source>
</evidence>
<feature type="transmembrane region" description="Helical" evidence="8">
    <location>
        <begin position="78"/>
        <end position="94"/>
    </location>
</feature>
<sequence>MYQASNVYFICGFASIGGGLFGFDISSMSGVLGTEAYKNYFHNPVSYRQGGITASMPAGSLVGSLASSFIADRFSRKVALQVSCVLWIIGSIIQCTAQNVGMLCAGRVIAGLCVGIASSVVPIYQSEIAPKEIRGRVVSLQQWAITWGILIQYFIQYGAAQVGGGPEDPGQPTAAFRIPWGIQMIPAVILFGGLFFFPYSPRWLASKDRWDEAIRVLAALHGTGDVHHPKVLAEYKEIEEALRFEREEASSSFKALTQPRIFRRVILGMSIQMWSQLCGMNIMMYYIVYIMEGAQIASPLTTASIQYVINVVLTLPAILFLDKFGRRPALIVGAFFMMIFLFVSGQFYMPPTARSHLRVIFCTNAVNQGGLQAVYGEPNDGTGDKDITWIVKDKPTVSRGIVAASYLFVATFATTWGPTSWTYPAEIFPSKVRAKAVSLSTASNWFWNMILAFAVPPLLWSINWKMYMIFAAFNGAAFIHMSLMAPETKGYTLEEMDDVFDSGRPAWKTHKKTSRLDQLALDIELGNVKISTPLTEGSAATSTGVDSGTTVEGDSYRNSLITALNTPKGYSAIVRSLELSLDDVEHEELNDPLYDEYFLRDIGEQRCLLLITVLIRHHGVGKLVEAQFVEKWLAKQPWGDTDEARRKNFVLYMDRKKNRISEICLHLRAFKVGRKALVKAKLTTKSRKPKRDRSSNIKVVLEISMTNEDDSTVETSQIELVPRVNDQSVEEQRLRRRHREAMVLNDGTHSLGRSDIIQREHDSNS</sequence>
<dbReference type="EMBL" id="SKBN01000020">
    <property type="protein sequence ID" value="TGJ86939.1"/>
    <property type="molecule type" value="Genomic_DNA"/>
</dbReference>
<dbReference type="Gene3D" id="1.20.1250.20">
    <property type="entry name" value="MFS general substrate transporter like domains"/>
    <property type="match status" value="1"/>
</dbReference>
<feature type="transmembrane region" description="Helical" evidence="8">
    <location>
        <begin position="100"/>
        <end position="123"/>
    </location>
</feature>
<dbReference type="InterPro" id="IPR005829">
    <property type="entry name" value="Sugar_transporter_CS"/>
</dbReference>
<evidence type="ECO:0000256" key="2">
    <source>
        <dbReference type="ARBA" id="ARBA00010992"/>
    </source>
</evidence>
<feature type="compositionally biased region" description="Basic and acidic residues" evidence="7">
    <location>
        <begin position="756"/>
        <end position="765"/>
    </location>
</feature>
<protein>
    <recommendedName>
        <fullName evidence="9">Major facilitator superfamily (MFS) profile domain-containing protein</fullName>
    </recommendedName>
</protein>
<dbReference type="PRINTS" id="PR00171">
    <property type="entry name" value="SUGRTRNSPORT"/>
</dbReference>
<dbReference type="PROSITE" id="PS00216">
    <property type="entry name" value="SUGAR_TRANSPORT_1"/>
    <property type="match status" value="1"/>
</dbReference>
<organism evidence="10 11">
    <name type="scientific">Xylaria hypoxylon</name>
    <dbReference type="NCBI Taxonomy" id="37992"/>
    <lineage>
        <taxon>Eukaryota</taxon>
        <taxon>Fungi</taxon>
        <taxon>Dikarya</taxon>
        <taxon>Ascomycota</taxon>
        <taxon>Pezizomycotina</taxon>
        <taxon>Sordariomycetes</taxon>
        <taxon>Xylariomycetidae</taxon>
        <taxon>Xylariales</taxon>
        <taxon>Xylariaceae</taxon>
        <taxon>Xylaria</taxon>
    </lineage>
</organism>
<proteinExistence type="inferred from homology"/>
<keyword evidence="5 8" id="KW-1133">Transmembrane helix</keyword>
<evidence type="ECO:0000259" key="9">
    <source>
        <dbReference type="PROSITE" id="PS50850"/>
    </source>
</evidence>
<evidence type="ECO:0000256" key="1">
    <source>
        <dbReference type="ARBA" id="ARBA00004141"/>
    </source>
</evidence>
<reference evidence="10 11" key="1">
    <citation type="submission" date="2019-03" db="EMBL/GenBank/DDBJ databases">
        <title>Draft genome sequence of Xylaria hypoxylon DSM 108379, a ubiquitous saprotrophic-parasitic fungi on hardwood.</title>
        <authorList>
            <person name="Buettner E."/>
            <person name="Leonhardt S."/>
            <person name="Gebauer A.M."/>
            <person name="Liers C."/>
            <person name="Hofrichter M."/>
            <person name="Kellner H."/>
        </authorList>
    </citation>
    <scope>NUCLEOTIDE SEQUENCE [LARGE SCALE GENOMIC DNA]</scope>
    <source>
        <strain evidence="10 11">DSM 108379</strain>
    </source>
</reference>
<feature type="transmembrane region" description="Helical" evidence="8">
    <location>
        <begin position="180"/>
        <end position="199"/>
    </location>
</feature>
<dbReference type="CDD" id="cd17356">
    <property type="entry name" value="MFS_HXT"/>
    <property type="match status" value="1"/>
</dbReference>
<keyword evidence="3" id="KW-0813">Transport</keyword>
<dbReference type="GO" id="GO:0016020">
    <property type="term" value="C:membrane"/>
    <property type="evidence" value="ECO:0007669"/>
    <property type="project" value="UniProtKB-SubCell"/>
</dbReference>
<dbReference type="PANTHER" id="PTHR48022">
    <property type="entry name" value="PLASTIDIC GLUCOSE TRANSPORTER 4"/>
    <property type="match status" value="1"/>
</dbReference>
<dbReference type="InterPro" id="IPR036259">
    <property type="entry name" value="MFS_trans_sf"/>
</dbReference>
<feature type="transmembrane region" description="Helical" evidence="8">
    <location>
        <begin position="52"/>
        <end position="71"/>
    </location>
</feature>
<evidence type="ECO:0000256" key="3">
    <source>
        <dbReference type="ARBA" id="ARBA00022448"/>
    </source>
</evidence>
<feature type="transmembrane region" description="Helical" evidence="8">
    <location>
        <begin position="143"/>
        <end position="160"/>
    </location>
</feature>
<evidence type="ECO:0000256" key="7">
    <source>
        <dbReference type="SAM" id="MobiDB-lite"/>
    </source>
</evidence>
<evidence type="ECO:0000256" key="4">
    <source>
        <dbReference type="ARBA" id="ARBA00022692"/>
    </source>
</evidence>
<dbReference type="GO" id="GO:0005351">
    <property type="term" value="F:carbohydrate:proton symporter activity"/>
    <property type="evidence" value="ECO:0007669"/>
    <property type="project" value="TreeGrafter"/>
</dbReference>
<dbReference type="InterPro" id="IPR005828">
    <property type="entry name" value="MFS_sugar_transport-like"/>
</dbReference>
<feature type="transmembrane region" description="Helical" evidence="8">
    <location>
        <begin position="328"/>
        <end position="349"/>
    </location>
</feature>
<feature type="transmembrane region" description="Helical" evidence="8">
    <location>
        <begin position="265"/>
        <end position="288"/>
    </location>
</feature>
<feature type="transmembrane region" description="Helical" evidence="8">
    <location>
        <begin position="442"/>
        <end position="460"/>
    </location>
</feature>
<comment type="caution">
    <text evidence="10">The sequence shown here is derived from an EMBL/GenBank/DDBJ whole genome shotgun (WGS) entry which is preliminary data.</text>
</comment>
<feature type="transmembrane region" description="Helical" evidence="8">
    <location>
        <begin position="7"/>
        <end position="32"/>
    </location>
</feature>
<comment type="similarity">
    <text evidence="2">Belongs to the major facilitator superfamily. Sugar transporter (TC 2.A.1.1) family.</text>
</comment>